<sequence>MRRNWAARLRHVTIDGLRAVVLENERLRVTVVPGKGGDVVEFLHKPTDTDFVWLSPQGLRAPRDHLQGAADDVAQFTDHYEGGWQEVFPNGGAPSEYRGARLAQHGEVAGLPWDHEVLADDEDEVAIRLRVRTRRLPYRMEKIFRLRSGTAALEIEGRAVNDSDVPLHAMWGQHIVYGHPFLRPGARIRLPEGVRVIPHESAINPAGRRVRAGGPWEWPRVPADDGGETDLSVVQDRGAPSDIVYLTGFNEGWYEIEGDIGIRVEWDATLLPYLWMWQELGASTGYPWWGRAYTVGLEPFSSMPTDGLAAAVANGTALILEPHETKVLRLRAEVMA</sequence>
<dbReference type="GO" id="GO:0003824">
    <property type="term" value="F:catalytic activity"/>
    <property type="evidence" value="ECO:0007669"/>
    <property type="project" value="InterPro"/>
</dbReference>
<proteinExistence type="predicted"/>
<dbReference type="SUPFAM" id="SSF74650">
    <property type="entry name" value="Galactose mutarotase-like"/>
    <property type="match status" value="1"/>
</dbReference>
<evidence type="ECO:0000313" key="1">
    <source>
        <dbReference type="EMBL" id="MBF8188641.1"/>
    </source>
</evidence>
<dbReference type="AlphaFoldDB" id="A0A931A9A7"/>
<dbReference type="GO" id="GO:0030246">
    <property type="term" value="F:carbohydrate binding"/>
    <property type="evidence" value="ECO:0007669"/>
    <property type="project" value="InterPro"/>
</dbReference>
<reference evidence="1" key="1">
    <citation type="submission" date="2020-11" db="EMBL/GenBank/DDBJ databases">
        <title>Whole-genome analyses of Nonomuraea sp. K274.</title>
        <authorList>
            <person name="Veyisoglu A."/>
        </authorList>
    </citation>
    <scope>NUCLEOTIDE SEQUENCE</scope>
    <source>
        <strain evidence="1">K274</strain>
    </source>
</reference>
<dbReference type="Proteomes" id="UP000605361">
    <property type="component" value="Unassembled WGS sequence"/>
</dbReference>
<dbReference type="InterPro" id="IPR027839">
    <property type="entry name" value="DUF4432"/>
</dbReference>
<dbReference type="Pfam" id="PF14486">
    <property type="entry name" value="DUF4432"/>
    <property type="match status" value="1"/>
</dbReference>
<evidence type="ECO:0000313" key="2">
    <source>
        <dbReference type="Proteomes" id="UP000605361"/>
    </source>
</evidence>
<dbReference type="RefSeq" id="WP_195897588.1">
    <property type="nucleotide sequence ID" value="NZ_JADOGI010000071.1"/>
</dbReference>
<organism evidence="1 2">
    <name type="scientific">Nonomuraea cypriaca</name>
    <dbReference type="NCBI Taxonomy" id="1187855"/>
    <lineage>
        <taxon>Bacteria</taxon>
        <taxon>Bacillati</taxon>
        <taxon>Actinomycetota</taxon>
        <taxon>Actinomycetes</taxon>
        <taxon>Streptosporangiales</taxon>
        <taxon>Streptosporangiaceae</taxon>
        <taxon>Nonomuraea</taxon>
    </lineage>
</organism>
<gene>
    <name evidence="1" type="ORF">ITP53_23510</name>
</gene>
<protein>
    <submittedName>
        <fullName evidence="1">DUF4432 family protein</fullName>
    </submittedName>
</protein>
<comment type="caution">
    <text evidence="1">The sequence shown here is derived from an EMBL/GenBank/DDBJ whole genome shotgun (WGS) entry which is preliminary data.</text>
</comment>
<keyword evidence="2" id="KW-1185">Reference proteome</keyword>
<dbReference type="Gene3D" id="2.70.98.10">
    <property type="match status" value="1"/>
</dbReference>
<accession>A0A931A9A7</accession>
<dbReference type="GO" id="GO:0005975">
    <property type="term" value="P:carbohydrate metabolic process"/>
    <property type="evidence" value="ECO:0007669"/>
    <property type="project" value="InterPro"/>
</dbReference>
<dbReference type="InterPro" id="IPR014718">
    <property type="entry name" value="GH-type_carb-bd"/>
</dbReference>
<name>A0A931A9A7_9ACTN</name>
<dbReference type="EMBL" id="JADOGI010000071">
    <property type="protein sequence ID" value="MBF8188641.1"/>
    <property type="molecule type" value="Genomic_DNA"/>
</dbReference>
<dbReference type="InterPro" id="IPR011013">
    <property type="entry name" value="Gal_mutarotase_sf_dom"/>
</dbReference>